<accession>A0A1Y1WR37</accession>
<reference evidence="1 2" key="2">
    <citation type="submission" date="2016-08" db="EMBL/GenBank/DDBJ databases">
        <title>Pervasive Adenine N6-methylation of Active Genes in Fungi.</title>
        <authorList>
            <consortium name="DOE Joint Genome Institute"/>
            <person name="Mondo S.J."/>
            <person name="Dannebaum R.O."/>
            <person name="Kuo R.C."/>
            <person name="Labutti K."/>
            <person name="Haridas S."/>
            <person name="Kuo A."/>
            <person name="Salamov A."/>
            <person name="Ahrendt S.R."/>
            <person name="Lipzen A."/>
            <person name="Sullivan W."/>
            <person name="Andreopoulos W.B."/>
            <person name="Clum A."/>
            <person name="Lindquist E."/>
            <person name="Daum C."/>
            <person name="Ramamoorthy G.K."/>
            <person name="Gryganskyi A."/>
            <person name="Culley D."/>
            <person name="Magnuson J.K."/>
            <person name="James T.Y."/>
            <person name="O'Malley M.A."/>
            <person name="Stajich J.E."/>
            <person name="Spatafora J.W."/>
            <person name="Visel A."/>
            <person name="Grigoriev I.V."/>
        </authorList>
    </citation>
    <scope>NUCLEOTIDE SEQUENCE [LARGE SCALE GENOMIC DNA]</scope>
    <source>
        <strain evidence="1 2">S4</strain>
    </source>
</reference>
<name>A0A1Y1WR37_9FUNG</name>
<organism evidence="1 2">
    <name type="scientific">Anaeromyces robustus</name>
    <dbReference type="NCBI Taxonomy" id="1754192"/>
    <lineage>
        <taxon>Eukaryota</taxon>
        <taxon>Fungi</taxon>
        <taxon>Fungi incertae sedis</taxon>
        <taxon>Chytridiomycota</taxon>
        <taxon>Chytridiomycota incertae sedis</taxon>
        <taxon>Neocallimastigomycetes</taxon>
        <taxon>Neocallimastigales</taxon>
        <taxon>Neocallimastigaceae</taxon>
        <taxon>Anaeromyces</taxon>
    </lineage>
</organism>
<dbReference type="InterPro" id="IPR036890">
    <property type="entry name" value="HATPase_C_sf"/>
</dbReference>
<evidence type="ECO:0000313" key="1">
    <source>
        <dbReference type="EMBL" id="ORX75855.1"/>
    </source>
</evidence>
<sequence>MLRYEEIEEFSNQMNIDKSRLKIIGKIYLANVQKRLKQLDNPEEVDCKRWPWELVQNAKDSIANEEDRESVNIVIIKENNIYTFKHDGSPFNTKSLTSLLYHFHSGKVNDNESTGRFNTGFFNNSYGLKRTENSFKTYEETFGWTSYKYITTTEKNNEAGKLGIQNFKENIAIVMLNCPEIHSVKLIDDGKEFSIERGEELKFSDSECKQLTLFINNNGINSKKTFIYTEINEYNQDLSERFGVERNLRICCAVELDENNNIYVNTSSPCLFCSIPLVGSEVHHQFPYIINSPDFEPDGERQSILLDGEKINERTKKITSSGINQMILDRSYDMYETLIQFLSKNNIRNR</sequence>
<protein>
    <submittedName>
        <fullName evidence="1">Uncharacterized protein</fullName>
    </submittedName>
</protein>
<keyword evidence="2" id="KW-1185">Reference proteome</keyword>
<evidence type="ECO:0000313" key="2">
    <source>
        <dbReference type="Proteomes" id="UP000193944"/>
    </source>
</evidence>
<reference evidence="1 2" key="1">
    <citation type="submission" date="2016-08" db="EMBL/GenBank/DDBJ databases">
        <title>A Parts List for Fungal Cellulosomes Revealed by Comparative Genomics.</title>
        <authorList>
            <consortium name="DOE Joint Genome Institute"/>
            <person name="Haitjema C.H."/>
            <person name="Gilmore S.P."/>
            <person name="Henske J.K."/>
            <person name="Solomon K.V."/>
            <person name="De Groot R."/>
            <person name="Kuo A."/>
            <person name="Mondo S.J."/>
            <person name="Salamov A.A."/>
            <person name="Labutti K."/>
            <person name="Zhao Z."/>
            <person name="Chiniquy J."/>
            <person name="Barry K."/>
            <person name="Brewer H.M."/>
            <person name="Purvine S.O."/>
            <person name="Wright A.T."/>
            <person name="Boxma B."/>
            <person name="Van Alen T."/>
            <person name="Hackstein J.H."/>
            <person name="Baker S.E."/>
            <person name="Grigoriev I.V."/>
            <person name="O'Malley M.A."/>
        </authorList>
    </citation>
    <scope>NUCLEOTIDE SEQUENCE [LARGE SCALE GENOMIC DNA]</scope>
    <source>
        <strain evidence="1 2">S4</strain>
    </source>
</reference>
<proteinExistence type="predicted"/>
<dbReference type="SUPFAM" id="SSF55874">
    <property type="entry name" value="ATPase domain of HSP90 chaperone/DNA topoisomerase II/histidine kinase"/>
    <property type="match status" value="1"/>
</dbReference>
<comment type="caution">
    <text evidence="1">The sequence shown here is derived from an EMBL/GenBank/DDBJ whole genome shotgun (WGS) entry which is preliminary data.</text>
</comment>
<dbReference type="OrthoDB" id="2154305at2759"/>
<dbReference type="AlphaFoldDB" id="A0A1Y1WR37"/>
<gene>
    <name evidence="1" type="ORF">BCR32DRAFT_296621</name>
</gene>
<dbReference type="Proteomes" id="UP000193944">
    <property type="component" value="Unassembled WGS sequence"/>
</dbReference>
<dbReference type="EMBL" id="MCFG01000332">
    <property type="protein sequence ID" value="ORX75855.1"/>
    <property type="molecule type" value="Genomic_DNA"/>
</dbReference>